<dbReference type="PANTHER" id="PTHR46600:SF11">
    <property type="entry name" value="THAP DOMAIN-CONTAINING PROTEIN 10"/>
    <property type="match status" value="1"/>
</dbReference>
<evidence type="ECO:0000256" key="5">
    <source>
        <dbReference type="PROSITE-ProRule" id="PRU00309"/>
    </source>
</evidence>
<evidence type="ECO:0000313" key="7">
    <source>
        <dbReference type="EMBL" id="CAH1153364.1"/>
    </source>
</evidence>
<sequence length="368" mass="42422">MGGCKCTYKNCENTTKTTENVHFFHYPVKNKERCKAWIVNASKPQFCDLEEEQLRNKVICELHFENKWFPNSQKKRLLQGAIPTVDAGCTDEEETEPPMYVSPELQDIQILPANSDGTLFILDTESMFCRSSNKVESYVYKNGMIVPSNQAPKHEFKQITSRARPSTSQFSNNVSDSYTLFSNSIKHEEMIDTSSIKTEQPDYLENQNRFQTQRNGLQSVQENMDLEFEQNDEIHSSEISCRKNLQSPGMIKSLPIKNAVPNPALGRNYLRKIQQHSRDIASIKKMLRQKVSTETKPNTNIILNSMKEQLPPTFFTLLNLNLNNKCELTDEDVDFFTTIHKTSPEVYQLLIDKYRWNLPGVDIVEAVE</sequence>
<dbReference type="InterPro" id="IPR006612">
    <property type="entry name" value="THAP_Znf"/>
</dbReference>
<dbReference type="InterPro" id="IPR026516">
    <property type="entry name" value="THAP1/10"/>
</dbReference>
<keyword evidence="2 5" id="KW-0863">Zinc-finger</keyword>
<evidence type="ECO:0000256" key="4">
    <source>
        <dbReference type="ARBA" id="ARBA00023125"/>
    </source>
</evidence>
<feature type="domain" description="THAP-type" evidence="6">
    <location>
        <begin position="1"/>
        <end position="86"/>
    </location>
</feature>
<dbReference type="Pfam" id="PF05485">
    <property type="entry name" value="THAP"/>
    <property type="match status" value="1"/>
</dbReference>
<gene>
    <name evidence="7" type="ORF">PHAECO_LOCUS4544</name>
</gene>
<accession>A0A9P0DKL1</accession>
<evidence type="ECO:0000313" key="8">
    <source>
        <dbReference type="Proteomes" id="UP001153737"/>
    </source>
</evidence>
<dbReference type="PROSITE" id="PS50950">
    <property type="entry name" value="ZF_THAP"/>
    <property type="match status" value="1"/>
</dbReference>
<evidence type="ECO:0000259" key="6">
    <source>
        <dbReference type="PROSITE" id="PS50950"/>
    </source>
</evidence>
<proteinExistence type="predicted"/>
<evidence type="ECO:0000256" key="3">
    <source>
        <dbReference type="ARBA" id="ARBA00022833"/>
    </source>
</evidence>
<dbReference type="GO" id="GO:0008270">
    <property type="term" value="F:zinc ion binding"/>
    <property type="evidence" value="ECO:0007669"/>
    <property type="project" value="UniProtKB-KW"/>
</dbReference>
<dbReference type="SMART" id="SM00692">
    <property type="entry name" value="DM3"/>
    <property type="match status" value="1"/>
</dbReference>
<keyword evidence="3" id="KW-0862">Zinc</keyword>
<organism evidence="7 8">
    <name type="scientific">Phaedon cochleariae</name>
    <name type="common">Mustard beetle</name>
    <dbReference type="NCBI Taxonomy" id="80249"/>
    <lineage>
        <taxon>Eukaryota</taxon>
        <taxon>Metazoa</taxon>
        <taxon>Ecdysozoa</taxon>
        <taxon>Arthropoda</taxon>
        <taxon>Hexapoda</taxon>
        <taxon>Insecta</taxon>
        <taxon>Pterygota</taxon>
        <taxon>Neoptera</taxon>
        <taxon>Endopterygota</taxon>
        <taxon>Coleoptera</taxon>
        <taxon>Polyphaga</taxon>
        <taxon>Cucujiformia</taxon>
        <taxon>Chrysomeloidea</taxon>
        <taxon>Chrysomelidae</taxon>
        <taxon>Chrysomelinae</taxon>
        <taxon>Chrysomelini</taxon>
        <taxon>Phaedon</taxon>
    </lineage>
</organism>
<dbReference type="PANTHER" id="PTHR46600">
    <property type="entry name" value="THAP DOMAIN-CONTAINING"/>
    <property type="match status" value="1"/>
</dbReference>
<reference evidence="7" key="1">
    <citation type="submission" date="2022-01" db="EMBL/GenBank/DDBJ databases">
        <authorList>
            <person name="King R."/>
        </authorList>
    </citation>
    <scope>NUCLEOTIDE SEQUENCE</scope>
</reference>
<dbReference type="SUPFAM" id="SSF57716">
    <property type="entry name" value="Glucocorticoid receptor-like (DNA-binding domain)"/>
    <property type="match status" value="1"/>
</dbReference>
<keyword evidence="8" id="KW-1185">Reference proteome</keyword>
<dbReference type="Proteomes" id="UP001153737">
    <property type="component" value="Chromosome 14"/>
</dbReference>
<name>A0A9P0DKL1_PHACE</name>
<dbReference type="OrthoDB" id="7683421at2759"/>
<evidence type="ECO:0000256" key="1">
    <source>
        <dbReference type="ARBA" id="ARBA00022723"/>
    </source>
</evidence>
<protein>
    <recommendedName>
        <fullName evidence="6">THAP-type domain-containing protein</fullName>
    </recommendedName>
</protein>
<keyword evidence="4 5" id="KW-0238">DNA-binding</keyword>
<keyword evidence="1" id="KW-0479">Metal-binding</keyword>
<evidence type="ECO:0000256" key="2">
    <source>
        <dbReference type="ARBA" id="ARBA00022771"/>
    </source>
</evidence>
<dbReference type="GO" id="GO:0043565">
    <property type="term" value="F:sequence-specific DNA binding"/>
    <property type="evidence" value="ECO:0007669"/>
    <property type="project" value="InterPro"/>
</dbReference>
<dbReference type="EMBL" id="OU896720">
    <property type="protein sequence ID" value="CAH1153364.1"/>
    <property type="molecule type" value="Genomic_DNA"/>
</dbReference>
<dbReference type="AlphaFoldDB" id="A0A9P0DKL1"/>
<reference evidence="7" key="2">
    <citation type="submission" date="2022-10" db="EMBL/GenBank/DDBJ databases">
        <authorList>
            <consortium name="ENA_rothamsted_submissions"/>
            <consortium name="culmorum"/>
            <person name="King R."/>
        </authorList>
    </citation>
    <scope>NUCLEOTIDE SEQUENCE</scope>
</reference>
<dbReference type="SMART" id="SM00980">
    <property type="entry name" value="THAP"/>
    <property type="match status" value="1"/>
</dbReference>